<dbReference type="PROSITE" id="PS50948">
    <property type="entry name" value="PAN"/>
    <property type="match status" value="1"/>
</dbReference>
<keyword evidence="1" id="KW-1015">Disulfide bond</keyword>
<dbReference type="EMBL" id="OU015567">
    <property type="protein sequence ID" value="CAG5109635.1"/>
    <property type="molecule type" value="Genomic_DNA"/>
</dbReference>
<sequence length="310" mass="34830">MSVSIQEILIMDINVMRVKFARIQLEASGYLVGSYTCNCTANMELDFDLDEGKAKCVCKEGFERFNNSATECVDKDECLNPIEDDYNKCHKTQLCENTLGSFDCYCSESMEKQIGHDSCKCKEGHEPIEDLPNECKMLLEPCAAGEYRIDGSTICRPCEYGHFCQEDEKFPCERGFFADKSGSTICTYCGTGATTKNTGSTKRRDCIIGSYGFFSPLFNVEPMACQFQSFCPKGLQEMTPFYHNHKGANICLKSETKMAVGKMKLRKAPVPPVYDAEPENFCYRVCRGKPKCVAFSILLEDKIFCVLISS</sequence>
<gene>
    <name evidence="3" type="ORF">OKIOD_LOCUS12916</name>
</gene>
<dbReference type="Pfam" id="PF07699">
    <property type="entry name" value="Ephrin_rec_like"/>
    <property type="match status" value="1"/>
</dbReference>
<dbReference type="SUPFAM" id="SSF57184">
    <property type="entry name" value="Growth factor receptor domain"/>
    <property type="match status" value="1"/>
</dbReference>
<protein>
    <submittedName>
        <fullName evidence="3">Oidioi.mRNA.OKI2018_I69.chr2.g4151.t1.cds</fullName>
    </submittedName>
</protein>
<feature type="domain" description="Apple" evidence="2">
    <location>
        <begin position="251"/>
        <end position="310"/>
    </location>
</feature>
<proteinExistence type="predicted"/>
<dbReference type="Gene3D" id="2.10.50.10">
    <property type="entry name" value="Tumor Necrosis Factor Receptor, subunit A, domain 2"/>
    <property type="match status" value="1"/>
</dbReference>
<dbReference type="SMART" id="SM01411">
    <property type="entry name" value="Ephrin_rec_like"/>
    <property type="match status" value="1"/>
</dbReference>
<name>A0ABN7SWW6_OIKDI</name>
<dbReference type="SMART" id="SM00179">
    <property type="entry name" value="EGF_CA"/>
    <property type="match status" value="1"/>
</dbReference>
<dbReference type="InterPro" id="IPR018097">
    <property type="entry name" value="EGF_Ca-bd_CS"/>
</dbReference>
<evidence type="ECO:0000259" key="2">
    <source>
        <dbReference type="PROSITE" id="PS50948"/>
    </source>
</evidence>
<accession>A0ABN7SWW6</accession>
<dbReference type="InterPro" id="IPR003609">
    <property type="entry name" value="Pan_app"/>
</dbReference>
<evidence type="ECO:0000313" key="3">
    <source>
        <dbReference type="EMBL" id="CAG5109635.1"/>
    </source>
</evidence>
<dbReference type="InterPro" id="IPR011641">
    <property type="entry name" value="Tyr-kin_ephrin_A/B_rcpt-like"/>
</dbReference>
<dbReference type="InterPro" id="IPR001881">
    <property type="entry name" value="EGF-like_Ca-bd_dom"/>
</dbReference>
<evidence type="ECO:0000313" key="4">
    <source>
        <dbReference type="Proteomes" id="UP001158576"/>
    </source>
</evidence>
<keyword evidence="4" id="KW-1185">Reference proteome</keyword>
<dbReference type="Proteomes" id="UP001158576">
    <property type="component" value="Chromosome 2"/>
</dbReference>
<reference evidence="3 4" key="1">
    <citation type="submission" date="2021-04" db="EMBL/GenBank/DDBJ databases">
        <authorList>
            <person name="Bliznina A."/>
        </authorList>
    </citation>
    <scope>NUCLEOTIDE SEQUENCE [LARGE SCALE GENOMIC DNA]</scope>
</reference>
<dbReference type="PROSITE" id="PS01187">
    <property type="entry name" value="EGF_CA"/>
    <property type="match status" value="1"/>
</dbReference>
<dbReference type="InterPro" id="IPR009030">
    <property type="entry name" value="Growth_fac_rcpt_cys_sf"/>
</dbReference>
<dbReference type="Gene3D" id="2.10.25.10">
    <property type="entry name" value="Laminin"/>
    <property type="match status" value="1"/>
</dbReference>
<evidence type="ECO:0000256" key="1">
    <source>
        <dbReference type="ARBA" id="ARBA00023157"/>
    </source>
</evidence>
<organism evidence="3 4">
    <name type="scientific">Oikopleura dioica</name>
    <name type="common">Tunicate</name>
    <dbReference type="NCBI Taxonomy" id="34765"/>
    <lineage>
        <taxon>Eukaryota</taxon>
        <taxon>Metazoa</taxon>
        <taxon>Chordata</taxon>
        <taxon>Tunicata</taxon>
        <taxon>Appendicularia</taxon>
        <taxon>Copelata</taxon>
        <taxon>Oikopleuridae</taxon>
        <taxon>Oikopleura</taxon>
    </lineage>
</organism>